<organism evidence="1">
    <name type="scientific">Rhizophagus irregularis (strain DAOM 181602 / DAOM 197198 / MUCL 43194)</name>
    <name type="common">Arbuscular mycorrhizal fungus</name>
    <name type="synonym">Glomus intraradices</name>
    <dbReference type="NCBI Taxonomy" id="747089"/>
    <lineage>
        <taxon>Eukaryota</taxon>
        <taxon>Fungi</taxon>
        <taxon>Fungi incertae sedis</taxon>
        <taxon>Mucoromycota</taxon>
        <taxon>Glomeromycotina</taxon>
        <taxon>Glomeromycetes</taxon>
        <taxon>Glomerales</taxon>
        <taxon>Glomeraceae</taxon>
        <taxon>Rhizophagus</taxon>
    </lineage>
</organism>
<sequence length="71" mass="7898">MSASIVRGLSGHKLLTSGYVPDCTVRDCPMSVSHDKHWITINNTEKTQRRGLTTGSFIANMATAYWSRLDL</sequence>
<dbReference type="EMBL" id="KI285770">
    <property type="protein sequence ID" value="ESA11657.1"/>
    <property type="molecule type" value="Genomic_DNA"/>
</dbReference>
<gene>
    <name evidence="1" type="ORF">GLOINDRAFT_28033</name>
</gene>
<accession>U9TW70</accession>
<dbReference type="HOGENOM" id="CLU_2741330_0_0_1"/>
<name>U9TW70_RHIID</name>
<protein>
    <submittedName>
        <fullName evidence="1">Uncharacterized protein</fullName>
    </submittedName>
</protein>
<proteinExistence type="predicted"/>
<evidence type="ECO:0000313" key="1">
    <source>
        <dbReference type="EMBL" id="ESA11657.1"/>
    </source>
</evidence>
<reference evidence="1" key="1">
    <citation type="submission" date="2013-07" db="EMBL/GenBank/DDBJ databases">
        <title>The genome of an arbuscular mycorrhizal fungus provides insights into the evolution of the oldest plant symbiosis.</title>
        <authorList>
            <consortium name="DOE Joint Genome Institute"/>
            <person name="Tisserant E."/>
            <person name="Malbreil M."/>
            <person name="Kuo A."/>
            <person name="Kohler A."/>
            <person name="Symeonidi A."/>
            <person name="Balestrini R."/>
            <person name="Charron P."/>
            <person name="Duensing N."/>
            <person name="Frei-dit-Frey N."/>
            <person name="Gianinazzi-Pearson V."/>
            <person name="Gilbert B."/>
            <person name="Handa Y."/>
            <person name="Hijri M."/>
            <person name="Kaul R."/>
            <person name="Kawaguchi M."/>
            <person name="Krajinski F."/>
            <person name="Lammers P."/>
            <person name="Lapierre D."/>
            <person name="Masclaux F.G."/>
            <person name="Murat C."/>
            <person name="Morin E."/>
            <person name="Ndikumana S."/>
            <person name="Pagni M."/>
            <person name="Petitpierre D."/>
            <person name="Requena N."/>
            <person name="Rosikiewicz P."/>
            <person name="Riley R."/>
            <person name="Saito K."/>
            <person name="San Clemente H."/>
            <person name="Shapiro H."/>
            <person name="van Tuinen D."/>
            <person name="Becard G."/>
            <person name="Bonfante P."/>
            <person name="Paszkowski U."/>
            <person name="Shachar-Hill Y."/>
            <person name="Young J.P."/>
            <person name="Sanders I.R."/>
            <person name="Henrissat B."/>
            <person name="Rensing S.A."/>
            <person name="Grigoriev I.V."/>
            <person name="Corradi N."/>
            <person name="Roux C."/>
            <person name="Martin F."/>
        </authorList>
    </citation>
    <scope>NUCLEOTIDE SEQUENCE</scope>
    <source>
        <strain evidence="1">DAOM 197198</strain>
    </source>
</reference>
<dbReference type="AlphaFoldDB" id="U9TW70"/>